<feature type="binding site" evidence="11">
    <location>
        <position position="96"/>
    </location>
    <ligand>
        <name>ATP</name>
        <dbReference type="ChEBI" id="CHEBI:30616"/>
    </ligand>
</feature>
<keyword evidence="16" id="KW-1185">Reference proteome</keyword>
<comment type="catalytic activity">
    <reaction evidence="8">
        <text>L-seryl-[protein] + ATP = O-phospho-L-seryl-[protein] + ADP + H(+)</text>
        <dbReference type="Rhea" id="RHEA:17989"/>
        <dbReference type="Rhea" id="RHEA-COMP:9863"/>
        <dbReference type="Rhea" id="RHEA-COMP:11604"/>
        <dbReference type="ChEBI" id="CHEBI:15378"/>
        <dbReference type="ChEBI" id="CHEBI:29999"/>
        <dbReference type="ChEBI" id="CHEBI:30616"/>
        <dbReference type="ChEBI" id="CHEBI:83421"/>
        <dbReference type="ChEBI" id="CHEBI:456216"/>
        <dbReference type="EC" id="2.7.12.2"/>
    </reaction>
</comment>
<dbReference type="GO" id="GO:0005737">
    <property type="term" value="C:cytoplasm"/>
    <property type="evidence" value="ECO:0000318"/>
    <property type="project" value="GO_Central"/>
</dbReference>
<reference evidence="15" key="4">
    <citation type="submission" date="2021-05" db="UniProtKB">
        <authorList>
            <consortium name="EnsemblPlants"/>
        </authorList>
    </citation>
    <scope>IDENTIFICATION</scope>
    <source>
        <strain evidence="15">cv. B73</strain>
    </source>
</reference>
<dbReference type="InterPro" id="IPR008271">
    <property type="entry name" value="Ser/Thr_kinase_AS"/>
</dbReference>
<evidence type="ECO:0000256" key="7">
    <source>
        <dbReference type="ARBA" id="ARBA00038999"/>
    </source>
</evidence>
<evidence type="ECO:0000256" key="10">
    <source>
        <dbReference type="ARBA" id="ARBA00051693"/>
    </source>
</evidence>
<dbReference type="Proteomes" id="UP000007305">
    <property type="component" value="Chromosome 9"/>
</dbReference>
<organism evidence="14">
    <name type="scientific">Zea mays</name>
    <name type="common">Maize</name>
    <dbReference type="NCBI Taxonomy" id="4577"/>
    <lineage>
        <taxon>Eukaryota</taxon>
        <taxon>Viridiplantae</taxon>
        <taxon>Streptophyta</taxon>
        <taxon>Embryophyta</taxon>
        <taxon>Tracheophyta</taxon>
        <taxon>Spermatophyta</taxon>
        <taxon>Magnoliopsida</taxon>
        <taxon>Liliopsida</taxon>
        <taxon>Poales</taxon>
        <taxon>Poaceae</taxon>
        <taxon>PACMAD clade</taxon>
        <taxon>Panicoideae</taxon>
        <taxon>Andropogonodae</taxon>
        <taxon>Andropogoneae</taxon>
        <taxon>Tripsacinae</taxon>
        <taxon>Zea</taxon>
    </lineage>
</organism>
<dbReference type="InterPro" id="IPR017441">
    <property type="entry name" value="Protein_kinase_ATP_BS"/>
</dbReference>
<keyword evidence="17" id="KW-1267">Proteomics identification</keyword>
<evidence type="ECO:0000256" key="2">
    <source>
        <dbReference type="ARBA" id="ARBA00022679"/>
    </source>
</evidence>
<dbReference type="RefSeq" id="XP_020399089.1">
    <property type="nucleotide sequence ID" value="XM_020543500.3"/>
</dbReference>
<dbReference type="InterPro" id="IPR011009">
    <property type="entry name" value="Kinase-like_dom_sf"/>
</dbReference>
<dbReference type="Gene3D" id="1.10.510.10">
    <property type="entry name" value="Transferase(Phosphotransferase) domain 1"/>
    <property type="match status" value="1"/>
</dbReference>
<dbReference type="EC" id="2.7.12.2" evidence="7"/>
<dbReference type="InterPro" id="IPR000719">
    <property type="entry name" value="Prot_kinase_dom"/>
</dbReference>
<evidence type="ECO:0000256" key="11">
    <source>
        <dbReference type="PROSITE-ProRule" id="PRU10141"/>
    </source>
</evidence>
<dbReference type="PANTHER" id="PTHR48013:SF32">
    <property type="entry name" value="MITOGEN-ACTIVATED PROTEIN KINASE KINASE 2-LIKE"/>
    <property type="match status" value="1"/>
</dbReference>
<evidence type="ECO:0000259" key="13">
    <source>
        <dbReference type="PROSITE" id="PS50011"/>
    </source>
</evidence>
<evidence type="ECO:0000256" key="1">
    <source>
        <dbReference type="ARBA" id="ARBA00022527"/>
    </source>
</evidence>
<evidence type="ECO:0007829" key="17">
    <source>
        <dbReference type="PeptideAtlas" id="A0A1D6NVH8"/>
    </source>
</evidence>
<dbReference type="Pfam" id="PF00069">
    <property type="entry name" value="Pkinase"/>
    <property type="match status" value="1"/>
</dbReference>
<dbReference type="SMR" id="A0A1D6NVH8"/>
<dbReference type="GO" id="GO:0004674">
    <property type="term" value="F:protein serine/threonine kinase activity"/>
    <property type="evidence" value="ECO:0000318"/>
    <property type="project" value="GO_Central"/>
</dbReference>
<keyword evidence="4 14" id="KW-0418">Kinase</keyword>
<evidence type="ECO:0000313" key="14">
    <source>
        <dbReference type="EMBL" id="AQL02131.1"/>
    </source>
</evidence>
<protein>
    <recommendedName>
        <fullName evidence="7">mitogen-activated protein kinase kinase</fullName>
        <ecNumber evidence="7">2.7.12.2</ecNumber>
    </recommendedName>
</protein>
<dbReference type="FunFam" id="1.10.510.10:FF:000432">
    <property type="entry name" value="mitogen-activated protein kinase kinase 3"/>
    <property type="match status" value="1"/>
</dbReference>
<keyword evidence="5 11" id="KW-0067">ATP-binding</keyword>
<dbReference type="SMART" id="SM00220">
    <property type="entry name" value="S_TKc"/>
    <property type="match status" value="1"/>
</dbReference>
<reference evidence="14" key="2">
    <citation type="submission" date="2015-12" db="EMBL/GenBank/DDBJ databases">
        <title>Update maize B73 reference genome by single molecule sequencing technologies.</title>
        <authorList>
            <consortium name="Maize Genome Sequencing Project"/>
            <person name="Ware D."/>
        </authorList>
    </citation>
    <scope>NUCLEOTIDE SEQUENCE</scope>
    <source>
        <tissue evidence="14">Seedling</tissue>
    </source>
</reference>
<evidence type="ECO:0000256" key="8">
    <source>
        <dbReference type="ARBA" id="ARBA00049014"/>
    </source>
</evidence>
<comment type="catalytic activity">
    <reaction evidence="10">
        <text>L-tyrosyl-[protein] + ATP = O-phospho-L-tyrosyl-[protein] + ADP + H(+)</text>
        <dbReference type="Rhea" id="RHEA:10596"/>
        <dbReference type="Rhea" id="RHEA-COMP:10136"/>
        <dbReference type="Rhea" id="RHEA-COMP:20101"/>
        <dbReference type="ChEBI" id="CHEBI:15378"/>
        <dbReference type="ChEBI" id="CHEBI:30616"/>
        <dbReference type="ChEBI" id="CHEBI:46858"/>
        <dbReference type="ChEBI" id="CHEBI:61978"/>
        <dbReference type="ChEBI" id="CHEBI:456216"/>
        <dbReference type="EC" id="2.7.12.2"/>
    </reaction>
</comment>
<name>A0A1D6NVH8_MAIZE</name>
<dbReference type="PROSITE" id="PS50011">
    <property type="entry name" value="PROTEIN_KINASE_DOM"/>
    <property type="match status" value="1"/>
</dbReference>
<comment type="similarity">
    <text evidence="6">Belongs to the protein kinase superfamily. STE Ser/Thr protein kinase family. MAP kinase kinase subfamily.</text>
</comment>
<proteinExistence type="evidence at protein level"/>
<dbReference type="Gene3D" id="3.30.200.20">
    <property type="entry name" value="Phosphorylase Kinase, domain 1"/>
    <property type="match status" value="1"/>
</dbReference>
<reference evidence="16" key="1">
    <citation type="journal article" date="2009" name="Science">
        <title>The B73 maize genome: complexity, diversity, and dynamics.</title>
        <authorList>
            <person name="Schnable P.S."/>
            <person name="Ware D."/>
            <person name="Fulton R.S."/>
            <person name="Stein J.C."/>
            <person name="Wei F."/>
            <person name="Pasternak S."/>
            <person name="Liang C."/>
            <person name="Zhang J."/>
            <person name="Fulton L."/>
            <person name="Graves T.A."/>
            <person name="Minx P."/>
            <person name="Reily A.D."/>
            <person name="Courtney L."/>
            <person name="Kruchowski S.S."/>
            <person name="Tomlinson C."/>
            <person name="Strong C."/>
            <person name="Delehaunty K."/>
            <person name="Fronick C."/>
            <person name="Courtney B."/>
            <person name="Rock S.M."/>
            <person name="Belter E."/>
            <person name="Du F."/>
            <person name="Kim K."/>
            <person name="Abbott R.M."/>
            <person name="Cotton M."/>
            <person name="Levy A."/>
            <person name="Marchetto P."/>
            <person name="Ochoa K."/>
            <person name="Jackson S.M."/>
            <person name="Gillam B."/>
            <person name="Chen W."/>
            <person name="Yan L."/>
            <person name="Higginbotham J."/>
            <person name="Cardenas M."/>
            <person name="Waligorski J."/>
            <person name="Applebaum E."/>
            <person name="Phelps L."/>
            <person name="Falcone J."/>
            <person name="Kanchi K."/>
            <person name="Thane T."/>
            <person name="Scimone A."/>
            <person name="Thane N."/>
            <person name="Henke J."/>
            <person name="Wang T."/>
            <person name="Ruppert J."/>
            <person name="Shah N."/>
            <person name="Rotter K."/>
            <person name="Hodges J."/>
            <person name="Ingenthron E."/>
            <person name="Cordes M."/>
            <person name="Kohlberg S."/>
            <person name="Sgro J."/>
            <person name="Delgado B."/>
            <person name="Mead K."/>
            <person name="Chinwalla A."/>
            <person name="Leonard S."/>
            <person name="Crouse K."/>
            <person name="Collura K."/>
            <person name="Kudrna D."/>
            <person name="Currie J."/>
            <person name="He R."/>
            <person name="Angelova A."/>
            <person name="Rajasekar S."/>
            <person name="Mueller T."/>
            <person name="Lomeli R."/>
            <person name="Scara G."/>
            <person name="Ko A."/>
            <person name="Delaney K."/>
            <person name="Wissotski M."/>
            <person name="Lopez G."/>
            <person name="Campos D."/>
            <person name="Braidotti M."/>
            <person name="Ashley E."/>
            <person name="Golser W."/>
            <person name="Kim H."/>
            <person name="Lee S."/>
            <person name="Lin J."/>
            <person name="Dujmic Z."/>
            <person name="Kim W."/>
            <person name="Talag J."/>
            <person name="Zuccolo A."/>
            <person name="Fan C."/>
            <person name="Sebastian A."/>
            <person name="Kramer M."/>
            <person name="Spiegel L."/>
            <person name="Nascimento L."/>
            <person name="Zutavern T."/>
            <person name="Miller B."/>
            <person name="Ambroise C."/>
            <person name="Muller S."/>
            <person name="Spooner W."/>
            <person name="Narechania A."/>
            <person name="Ren L."/>
            <person name="Wei S."/>
            <person name="Kumari S."/>
            <person name="Faga B."/>
            <person name="Levy M.J."/>
            <person name="McMahan L."/>
            <person name="Van Buren P."/>
            <person name="Vaughn M.W."/>
            <person name="Ying K."/>
            <person name="Yeh C.-T."/>
            <person name="Emrich S.J."/>
            <person name="Jia Y."/>
            <person name="Kalyanaraman A."/>
            <person name="Hsia A.-P."/>
            <person name="Barbazuk W.B."/>
            <person name="Baucom R.S."/>
            <person name="Brutnell T.P."/>
            <person name="Carpita N.C."/>
            <person name="Chaparro C."/>
            <person name="Chia J.-M."/>
            <person name="Deragon J.-M."/>
            <person name="Estill J.C."/>
            <person name="Fu Y."/>
            <person name="Jeddeloh J.A."/>
            <person name="Han Y."/>
            <person name="Lee H."/>
            <person name="Li P."/>
            <person name="Lisch D.R."/>
            <person name="Liu S."/>
            <person name="Liu Z."/>
            <person name="Nagel D.H."/>
            <person name="McCann M.C."/>
            <person name="SanMiguel P."/>
            <person name="Myers A.M."/>
            <person name="Nettleton D."/>
            <person name="Nguyen J."/>
            <person name="Penning B.W."/>
            <person name="Ponnala L."/>
            <person name="Schneider K.L."/>
            <person name="Schwartz D.C."/>
            <person name="Sharma A."/>
            <person name="Soderlund C."/>
            <person name="Springer N.M."/>
            <person name="Sun Q."/>
            <person name="Wang H."/>
            <person name="Waterman M."/>
            <person name="Westerman R."/>
            <person name="Wolfgruber T.K."/>
            <person name="Yang L."/>
            <person name="Yu Y."/>
            <person name="Zhang L."/>
            <person name="Zhou S."/>
            <person name="Zhu Q."/>
            <person name="Bennetzen J.L."/>
            <person name="Dawe R.K."/>
            <person name="Jiang J."/>
            <person name="Jiang N."/>
            <person name="Presting G.G."/>
            <person name="Wessler S.R."/>
            <person name="Aluru S."/>
            <person name="Martienssen R.A."/>
            <person name="Clifton S.W."/>
            <person name="McCombie W.R."/>
            <person name="Wing R.A."/>
            <person name="Wilson R.K."/>
        </authorList>
    </citation>
    <scope>NUCLEOTIDE SEQUENCE [LARGE SCALE GENOMIC DNA]</scope>
    <source>
        <strain evidence="16">cv. B73</strain>
    </source>
</reference>
<feature type="domain" description="Protein kinase" evidence="13">
    <location>
        <begin position="67"/>
        <end position="321"/>
    </location>
</feature>
<dbReference type="PROSITE" id="PS00107">
    <property type="entry name" value="PROTEIN_KINASE_ATP"/>
    <property type="match status" value="1"/>
</dbReference>
<dbReference type="IntAct" id="A0A1D6NVH8">
    <property type="interactions" value="63"/>
</dbReference>
<reference evidence="15" key="3">
    <citation type="submission" date="2019-07" db="EMBL/GenBank/DDBJ databases">
        <authorList>
            <person name="Seetharam A."/>
            <person name="Woodhouse M."/>
            <person name="Cannon E."/>
        </authorList>
    </citation>
    <scope>NUCLEOTIDE SEQUENCE [LARGE SCALE GENOMIC DNA]</scope>
    <source>
        <strain evidence="15">cv. B73</strain>
    </source>
</reference>
<evidence type="ECO:0000256" key="6">
    <source>
        <dbReference type="ARBA" id="ARBA00038035"/>
    </source>
</evidence>
<keyword evidence="3 11" id="KW-0547">Nucleotide-binding</keyword>
<evidence type="ECO:0000256" key="3">
    <source>
        <dbReference type="ARBA" id="ARBA00022741"/>
    </source>
</evidence>
<dbReference type="AlphaFoldDB" id="A0A1D6NVH8"/>
<evidence type="ECO:0000256" key="9">
    <source>
        <dbReference type="ARBA" id="ARBA00049299"/>
    </source>
</evidence>
<comment type="catalytic activity">
    <reaction evidence="9">
        <text>L-threonyl-[protein] + ATP = O-phospho-L-threonyl-[protein] + ADP + H(+)</text>
        <dbReference type="Rhea" id="RHEA:46608"/>
        <dbReference type="Rhea" id="RHEA-COMP:11060"/>
        <dbReference type="Rhea" id="RHEA-COMP:11605"/>
        <dbReference type="ChEBI" id="CHEBI:15378"/>
        <dbReference type="ChEBI" id="CHEBI:30013"/>
        <dbReference type="ChEBI" id="CHEBI:30616"/>
        <dbReference type="ChEBI" id="CHEBI:61977"/>
        <dbReference type="ChEBI" id="CHEBI:456216"/>
        <dbReference type="EC" id="2.7.12.2"/>
    </reaction>
</comment>
<gene>
    <name evidence="15" type="primary">LOC100194322</name>
    <name evidence="14" type="ORF">ZEAMMB73_Zm00001d045359</name>
</gene>
<dbReference type="CDD" id="cd06623">
    <property type="entry name" value="PKc_MAPKK_plant_like"/>
    <property type="match status" value="1"/>
</dbReference>
<evidence type="ECO:0000313" key="16">
    <source>
        <dbReference type="Proteomes" id="UP000007305"/>
    </source>
</evidence>
<dbReference type="GeneID" id="100194322"/>
<evidence type="ECO:0000256" key="5">
    <source>
        <dbReference type="ARBA" id="ARBA00022840"/>
    </source>
</evidence>
<dbReference type="FunFam" id="3.30.200.20:FF:000265">
    <property type="entry name" value="Mitogen-activated protein kinase kinase 6"/>
    <property type="match status" value="1"/>
</dbReference>
<dbReference type="STRING" id="4577.A0A1D6NVH8"/>
<sequence length="356" mass="39319">MATPRKPIKLTLPSHETTIGKFLTHSGTFTDGDLRVNKDGLRIVSRREGGEAPPIEPLDSQLSLDDLDVIKVIGKGSSGNVQLVRHKFTGQFFALKVIQLNIDESIRKQIAKELKINLSTQCQYVVVFYQCFYFNGAISIVLEYMDGGSLADFLKTVKTIPEAYLAAICTQMLKGLIYLHNEKRVIHRDLKPSNILINHRGEVKISDFGVSAIISSSSSQRDTFIGTRNYMAPERIDGKKHGSMSDIWSLGLVILECATGIFPFPPCESFYELLVAVVDQPPPSAPPDQFSPEFCGFISACLQKDANDRSSAQALLDHPFLSMYDDLHVDLASYFTTAGSPLATFKSVIGSITLHI</sequence>
<dbReference type="PROSITE" id="PS00108">
    <property type="entry name" value="PROTEIN_KINASE_ST"/>
    <property type="match status" value="1"/>
</dbReference>
<dbReference type="EnsemblPlants" id="Zm00001eb377050_T001">
    <property type="protein sequence ID" value="Zm00001eb377050_P001"/>
    <property type="gene ID" value="Zm00001eb377050"/>
</dbReference>
<dbReference type="GO" id="GO:0005524">
    <property type="term" value="F:ATP binding"/>
    <property type="evidence" value="ECO:0007669"/>
    <property type="project" value="UniProtKB-UniRule"/>
</dbReference>
<dbReference type="GO" id="GO:0051707">
    <property type="term" value="P:response to other organism"/>
    <property type="evidence" value="ECO:0007669"/>
    <property type="project" value="UniProtKB-ARBA"/>
</dbReference>
<dbReference type="OrthoDB" id="10252354at2759"/>
<dbReference type="Gramene" id="Zm00001eb377050_T001">
    <property type="protein sequence ID" value="Zm00001eb377050_P001"/>
    <property type="gene ID" value="Zm00001eb377050"/>
</dbReference>
<dbReference type="PANTHER" id="PTHR48013">
    <property type="entry name" value="DUAL SPECIFICITY MITOGEN-ACTIVATED PROTEIN KINASE KINASE 5-RELATED"/>
    <property type="match status" value="1"/>
</dbReference>
<accession>A0A1D6NVH8</accession>
<dbReference type="SUPFAM" id="SSF56112">
    <property type="entry name" value="Protein kinase-like (PK-like)"/>
    <property type="match status" value="1"/>
</dbReference>
<dbReference type="EMBL" id="CM000785">
    <property type="protein sequence ID" value="AQL02131.1"/>
    <property type="molecule type" value="Genomic_DNA"/>
</dbReference>
<keyword evidence="1 12" id="KW-0723">Serine/threonine-protein kinase</keyword>
<dbReference type="GO" id="GO:0004708">
    <property type="term" value="F:MAP kinase kinase activity"/>
    <property type="evidence" value="ECO:0007669"/>
    <property type="project" value="UniProtKB-EC"/>
</dbReference>
<evidence type="ECO:0000256" key="12">
    <source>
        <dbReference type="RuleBase" id="RU000304"/>
    </source>
</evidence>
<evidence type="ECO:0000313" key="15">
    <source>
        <dbReference type="EnsemblPlants" id="Zm00001eb377050_P001"/>
    </source>
</evidence>
<evidence type="ECO:0000256" key="4">
    <source>
        <dbReference type="ARBA" id="ARBA00022777"/>
    </source>
</evidence>
<keyword evidence="2" id="KW-0808">Transferase</keyword>
<dbReference type="ExpressionAtlas" id="A0A1D6NVH8">
    <property type="expression patterns" value="baseline and differential"/>
</dbReference>